<feature type="transmembrane region" description="Helical" evidence="7">
    <location>
        <begin position="277"/>
        <end position="297"/>
    </location>
</feature>
<dbReference type="PANTHER" id="PTHR43227:SF8">
    <property type="entry name" value="DIACETYLCHITOBIOSE UPTAKE SYSTEM PERMEASE PROTEIN DASB"/>
    <property type="match status" value="1"/>
</dbReference>
<dbReference type="AlphaFoldDB" id="A0A2U1TFK3"/>
<evidence type="ECO:0000259" key="8">
    <source>
        <dbReference type="PROSITE" id="PS50928"/>
    </source>
</evidence>
<keyword evidence="3" id="KW-1003">Cell membrane</keyword>
<evidence type="ECO:0000256" key="7">
    <source>
        <dbReference type="RuleBase" id="RU363032"/>
    </source>
</evidence>
<proteinExistence type="inferred from homology"/>
<dbReference type="Proteomes" id="UP000244962">
    <property type="component" value="Unassembled WGS sequence"/>
</dbReference>
<dbReference type="Pfam" id="PF00528">
    <property type="entry name" value="BPD_transp_1"/>
    <property type="match status" value="1"/>
</dbReference>
<reference evidence="10" key="1">
    <citation type="submission" date="2018-04" db="EMBL/GenBank/DDBJ databases">
        <authorList>
            <person name="Liu S."/>
            <person name="Wang Z."/>
            <person name="Li J."/>
        </authorList>
    </citation>
    <scope>NUCLEOTIDE SEQUENCE [LARGE SCALE GENOMIC DNA]</scope>
    <source>
        <strain evidence="10">622</strain>
    </source>
</reference>
<evidence type="ECO:0000256" key="2">
    <source>
        <dbReference type="ARBA" id="ARBA00022448"/>
    </source>
</evidence>
<dbReference type="PROSITE" id="PS50928">
    <property type="entry name" value="ABC_TM1"/>
    <property type="match status" value="1"/>
</dbReference>
<dbReference type="GO" id="GO:0005886">
    <property type="term" value="C:plasma membrane"/>
    <property type="evidence" value="ECO:0007669"/>
    <property type="project" value="UniProtKB-SubCell"/>
</dbReference>
<dbReference type="OrthoDB" id="3210259at2"/>
<feature type="transmembrane region" description="Helical" evidence="7">
    <location>
        <begin position="169"/>
        <end position="191"/>
    </location>
</feature>
<evidence type="ECO:0000256" key="3">
    <source>
        <dbReference type="ARBA" id="ARBA00022475"/>
    </source>
</evidence>
<dbReference type="InterPro" id="IPR000515">
    <property type="entry name" value="MetI-like"/>
</dbReference>
<comment type="subcellular location">
    <subcellularLocation>
        <location evidence="1 7">Cell membrane</location>
        <topology evidence="1 7">Multi-pass membrane protein</topology>
    </subcellularLocation>
</comment>
<dbReference type="SUPFAM" id="SSF161098">
    <property type="entry name" value="MetI-like"/>
    <property type="match status" value="1"/>
</dbReference>
<dbReference type="CDD" id="cd06261">
    <property type="entry name" value="TM_PBP2"/>
    <property type="match status" value="1"/>
</dbReference>
<evidence type="ECO:0000313" key="10">
    <source>
        <dbReference type="Proteomes" id="UP000244962"/>
    </source>
</evidence>
<comment type="similarity">
    <text evidence="7">Belongs to the binding-protein-dependent transport system permease family.</text>
</comment>
<feature type="transmembrane region" description="Helical" evidence="7">
    <location>
        <begin position="27"/>
        <end position="51"/>
    </location>
</feature>
<feature type="domain" description="ABC transmembrane type-1" evidence="8">
    <location>
        <begin position="89"/>
        <end position="296"/>
    </location>
</feature>
<organism evidence="9 10">
    <name type="scientific">Mycetocola zhujimingii</name>
    <dbReference type="NCBI Taxonomy" id="2079792"/>
    <lineage>
        <taxon>Bacteria</taxon>
        <taxon>Bacillati</taxon>
        <taxon>Actinomycetota</taxon>
        <taxon>Actinomycetes</taxon>
        <taxon>Micrococcales</taxon>
        <taxon>Microbacteriaceae</taxon>
        <taxon>Mycetocola</taxon>
    </lineage>
</organism>
<dbReference type="RefSeq" id="WP_108390200.1">
    <property type="nucleotide sequence ID" value="NZ_CP026949.1"/>
</dbReference>
<gene>
    <name evidence="9" type="ORF">DF223_05070</name>
</gene>
<keyword evidence="10" id="KW-1185">Reference proteome</keyword>
<evidence type="ECO:0000256" key="4">
    <source>
        <dbReference type="ARBA" id="ARBA00022692"/>
    </source>
</evidence>
<dbReference type="GO" id="GO:0055085">
    <property type="term" value="P:transmembrane transport"/>
    <property type="evidence" value="ECO:0007669"/>
    <property type="project" value="InterPro"/>
</dbReference>
<sequence length="305" mass="33447">MNIPLVATKPARPGKVRGPRVKNKKAIAVFILPFAILFVLFYLTPILYAVYESMLVIQRDGTFGEAKEVFGGFAQYVQVFQNGPFWASIGRVLLFGIVQVPVMLGLALLFALLLDSPVLRGKRFFRLAFFVPYAVPGVIAAIMWGFLYSPNLSPFSAVTKNIDFLSADLVLWSMANVVTWVYVGYNMLIIYSSLLSISPDIYEAARLDGAGQIRMAFSIKIPLVMPAIVLTAIFSVIGTLQLLAEPQVFRTFSSAVSSTFTPNLAVYSTSAIPNVNLAAAFSVILALATFVLSFSILKFTQRKDA</sequence>
<feature type="transmembrane region" description="Helical" evidence="7">
    <location>
        <begin position="127"/>
        <end position="149"/>
    </location>
</feature>
<keyword evidence="4 7" id="KW-0812">Transmembrane</keyword>
<dbReference type="Gene3D" id="1.10.3720.10">
    <property type="entry name" value="MetI-like"/>
    <property type="match status" value="1"/>
</dbReference>
<evidence type="ECO:0000256" key="1">
    <source>
        <dbReference type="ARBA" id="ARBA00004651"/>
    </source>
</evidence>
<accession>A0A2U1TFK3</accession>
<comment type="caution">
    <text evidence="9">The sequence shown here is derived from an EMBL/GenBank/DDBJ whole genome shotgun (WGS) entry which is preliminary data.</text>
</comment>
<dbReference type="EMBL" id="QEFB01000003">
    <property type="protein sequence ID" value="PWC07661.1"/>
    <property type="molecule type" value="Genomic_DNA"/>
</dbReference>
<evidence type="ECO:0000313" key="9">
    <source>
        <dbReference type="EMBL" id="PWC07661.1"/>
    </source>
</evidence>
<keyword evidence="6 7" id="KW-0472">Membrane</keyword>
<dbReference type="PANTHER" id="PTHR43227">
    <property type="entry name" value="BLL4140 PROTEIN"/>
    <property type="match status" value="1"/>
</dbReference>
<protein>
    <submittedName>
        <fullName evidence="9">Sugar ABC transporter permease</fullName>
    </submittedName>
</protein>
<evidence type="ECO:0000256" key="5">
    <source>
        <dbReference type="ARBA" id="ARBA00022989"/>
    </source>
</evidence>
<dbReference type="InterPro" id="IPR035906">
    <property type="entry name" value="MetI-like_sf"/>
</dbReference>
<feature type="transmembrane region" description="Helical" evidence="7">
    <location>
        <begin position="223"/>
        <end position="244"/>
    </location>
</feature>
<dbReference type="KEGG" id="myl:C3E77_02540"/>
<feature type="transmembrane region" description="Helical" evidence="7">
    <location>
        <begin position="92"/>
        <end position="115"/>
    </location>
</feature>
<keyword evidence="5 7" id="KW-1133">Transmembrane helix</keyword>
<keyword evidence="2 7" id="KW-0813">Transport</keyword>
<name>A0A2U1TFK3_9MICO</name>
<dbReference type="InterPro" id="IPR050809">
    <property type="entry name" value="UgpAE/MalFG_permease"/>
</dbReference>
<evidence type="ECO:0000256" key="6">
    <source>
        <dbReference type="ARBA" id="ARBA00023136"/>
    </source>
</evidence>